<evidence type="ECO:0000313" key="3">
    <source>
        <dbReference type="Proteomes" id="UP001157396"/>
    </source>
</evidence>
<reference evidence="2" key="1">
    <citation type="submission" date="2023-04" db="EMBL/GenBank/DDBJ databases">
        <title>Genomic analysis of Lactococcus garvieae isolates.</title>
        <authorList>
            <person name="Zhanghang C."/>
        </authorList>
    </citation>
    <scope>NUCLEOTIDE SEQUENCE</scope>
    <source>
        <strain evidence="2">ZB-1</strain>
    </source>
</reference>
<accession>A0AA43PEV1</accession>
<dbReference type="EMBL" id="JARYTV010000002">
    <property type="protein sequence ID" value="MDH7959397.1"/>
    <property type="molecule type" value="Genomic_DNA"/>
</dbReference>
<protein>
    <submittedName>
        <fullName evidence="2">EAL domain-containing protein</fullName>
    </submittedName>
</protein>
<dbReference type="SUPFAM" id="SSF141868">
    <property type="entry name" value="EAL domain-like"/>
    <property type="match status" value="1"/>
</dbReference>
<dbReference type="InterPro" id="IPR001633">
    <property type="entry name" value="EAL_dom"/>
</dbReference>
<name>A0AA43PEV1_9LACT</name>
<sequence>MTDIEKNDIEKLCFFRQKIIDNSHSKLTEEYELLLRQEQDNRFIFPEELFYKMIVNKDYHSLYLEYIKPILYSYFEKSDAIYSLNMDYQELYYPETIEFLKNFKYKKRLKIELTERIPLFRDNPYKELVPIEVIKTISSLGYTIVFDDFLSGVNTFETLFTVEPYISRIKISVLPFKKNLSTEELRAFVFSIVEAIHFLGKEIVIEGVEEEELLNCFPEDWMQQTYFYDFPHRF</sequence>
<dbReference type="Pfam" id="PF00563">
    <property type="entry name" value="EAL"/>
    <property type="match status" value="1"/>
</dbReference>
<proteinExistence type="predicted"/>
<dbReference type="Proteomes" id="UP001157396">
    <property type="component" value="Unassembled WGS sequence"/>
</dbReference>
<organism evidence="2 3">
    <name type="scientific">Lactococcus garvieae</name>
    <dbReference type="NCBI Taxonomy" id="1363"/>
    <lineage>
        <taxon>Bacteria</taxon>
        <taxon>Bacillati</taxon>
        <taxon>Bacillota</taxon>
        <taxon>Bacilli</taxon>
        <taxon>Lactobacillales</taxon>
        <taxon>Streptococcaceae</taxon>
        <taxon>Lactococcus</taxon>
    </lineage>
</organism>
<dbReference type="InterPro" id="IPR035919">
    <property type="entry name" value="EAL_sf"/>
</dbReference>
<dbReference type="PROSITE" id="PS50883">
    <property type="entry name" value="EAL"/>
    <property type="match status" value="1"/>
</dbReference>
<comment type="caution">
    <text evidence="2">The sequence shown here is derived from an EMBL/GenBank/DDBJ whole genome shotgun (WGS) entry which is preliminary data.</text>
</comment>
<dbReference type="AlphaFoldDB" id="A0AA43PEV1"/>
<dbReference type="Gene3D" id="3.20.20.450">
    <property type="entry name" value="EAL domain"/>
    <property type="match status" value="1"/>
</dbReference>
<evidence type="ECO:0000313" key="2">
    <source>
        <dbReference type="EMBL" id="MDH7959397.1"/>
    </source>
</evidence>
<dbReference type="RefSeq" id="WP_265149463.1">
    <property type="nucleotide sequence ID" value="NZ_AP026069.1"/>
</dbReference>
<feature type="domain" description="EAL" evidence="1">
    <location>
        <begin position="1"/>
        <end position="234"/>
    </location>
</feature>
<evidence type="ECO:0000259" key="1">
    <source>
        <dbReference type="PROSITE" id="PS50883"/>
    </source>
</evidence>
<gene>
    <name evidence="2" type="ORF">QHR29_02805</name>
</gene>